<organism evidence="4 5">
    <name type="scientific">Mytilus galloprovincialis</name>
    <name type="common">Mediterranean mussel</name>
    <dbReference type="NCBI Taxonomy" id="29158"/>
    <lineage>
        <taxon>Eukaryota</taxon>
        <taxon>Metazoa</taxon>
        <taxon>Spiralia</taxon>
        <taxon>Lophotrochozoa</taxon>
        <taxon>Mollusca</taxon>
        <taxon>Bivalvia</taxon>
        <taxon>Autobranchia</taxon>
        <taxon>Pteriomorphia</taxon>
        <taxon>Mytilida</taxon>
        <taxon>Mytiloidea</taxon>
        <taxon>Mytilidae</taxon>
        <taxon>Mytilinae</taxon>
        <taxon>Mytilus</taxon>
    </lineage>
</organism>
<dbReference type="GO" id="GO:0008270">
    <property type="term" value="F:zinc ion binding"/>
    <property type="evidence" value="ECO:0007669"/>
    <property type="project" value="UniProtKB-KW"/>
</dbReference>
<evidence type="ECO:0000313" key="5">
    <source>
        <dbReference type="Proteomes" id="UP000596742"/>
    </source>
</evidence>
<evidence type="ECO:0000259" key="3">
    <source>
        <dbReference type="PROSITE" id="PS50119"/>
    </source>
</evidence>
<keyword evidence="5" id="KW-1185">Reference proteome</keyword>
<evidence type="ECO:0000313" key="4">
    <source>
        <dbReference type="EMBL" id="VDI72442.1"/>
    </source>
</evidence>
<keyword evidence="1" id="KW-0863">Zinc-finger</keyword>
<sequence>MASASETLCGVCETQHTVREANFWCSECDEGLCSSCEKHHRASKASRNHEVISVNNYQKLPSTIASINQYCSDHEKKYQHYCSQHEKLCCPLCITRNHKTCDFIEIDDIVKTSKTSPLFDIMEQSLKDMKSNIGIIVEDRRQNLEMIHKQRQTLQTDVQKIRDKINKHLDKLQNEIQQDIQAAEQKIQSQIQRLLSKCFDHEKSLDELQKNIFATKSFATDLQTFLGGKMFETEIQKEDSFMQSLIEDGTLQQMDLQCKIDDKLSNILSMTKIGDISVITKPPTITLTMARDKQAQLMLPTIPKKINDINLTLFKTFDISKGNRYLLITGCTIMPSGEMVFIDRSSSNILIYNENALFECEIPISLCPIDVTCIDENTVAVTHNAEPCHIEIINIANKTIVKRIKTSNMCYGITNNAGRLVYYETGSGIKTVDVTNESTINTVVKVDAIHHWNYVTSSKDKIYHTNSDTDTVTCYTVIGQKFWEYKDESTLKPIRGVTIDNDSNVYVAFYGNDHIVVLSPDGKDVRKLGGDHGINCSYGIHFDQGRNILLVTNMHGKAFLYYI</sequence>
<dbReference type="AlphaFoldDB" id="A0A8B6H1L5"/>
<dbReference type="InterPro" id="IPR011042">
    <property type="entry name" value="6-blade_b-propeller_TolB-like"/>
</dbReference>
<dbReference type="PANTHER" id="PTHR25462:SF296">
    <property type="entry name" value="MEIOTIC P26, ISOFORM F"/>
    <property type="match status" value="1"/>
</dbReference>
<dbReference type="Gene3D" id="2.120.10.30">
    <property type="entry name" value="TolB, C-terminal domain"/>
    <property type="match status" value="1"/>
</dbReference>
<feature type="coiled-coil region" evidence="2">
    <location>
        <begin position="151"/>
        <end position="211"/>
    </location>
</feature>
<dbReference type="PROSITE" id="PS50119">
    <property type="entry name" value="ZF_BBOX"/>
    <property type="match status" value="1"/>
</dbReference>
<keyword evidence="1" id="KW-0479">Metal-binding</keyword>
<dbReference type="EMBL" id="UYJE01009324">
    <property type="protein sequence ID" value="VDI72442.1"/>
    <property type="molecule type" value="Genomic_DNA"/>
</dbReference>
<comment type="caution">
    <text evidence="4">The sequence shown here is derived from an EMBL/GenBank/DDBJ whole genome shotgun (WGS) entry which is preliminary data.</text>
</comment>
<reference evidence="4" key="1">
    <citation type="submission" date="2018-11" db="EMBL/GenBank/DDBJ databases">
        <authorList>
            <person name="Alioto T."/>
            <person name="Alioto T."/>
        </authorList>
    </citation>
    <scope>NUCLEOTIDE SEQUENCE</scope>
</reference>
<dbReference type="PANTHER" id="PTHR25462">
    <property type="entry name" value="BONUS, ISOFORM C-RELATED"/>
    <property type="match status" value="1"/>
</dbReference>
<dbReference type="SUPFAM" id="SSF57845">
    <property type="entry name" value="B-box zinc-binding domain"/>
    <property type="match status" value="1"/>
</dbReference>
<dbReference type="Gene3D" id="3.30.160.60">
    <property type="entry name" value="Classic Zinc Finger"/>
    <property type="match status" value="1"/>
</dbReference>
<dbReference type="OrthoDB" id="6270329at2759"/>
<keyword evidence="2" id="KW-0175">Coiled coil</keyword>
<evidence type="ECO:0000256" key="2">
    <source>
        <dbReference type="SAM" id="Coils"/>
    </source>
</evidence>
<accession>A0A8B6H1L5</accession>
<gene>
    <name evidence="4" type="ORF">MGAL_10B006656</name>
</gene>
<protein>
    <recommendedName>
        <fullName evidence="3">B box-type domain-containing protein</fullName>
    </recommendedName>
</protein>
<dbReference type="Proteomes" id="UP000596742">
    <property type="component" value="Unassembled WGS sequence"/>
</dbReference>
<feature type="domain" description="B box-type" evidence="3">
    <location>
        <begin position="4"/>
        <end position="54"/>
    </location>
</feature>
<proteinExistence type="predicted"/>
<dbReference type="SUPFAM" id="SSF101898">
    <property type="entry name" value="NHL repeat"/>
    <property type="match status" value="1"/>
</dbReference>
<evidence type="ECO:0000256" key="1">
    <source>
        <dbReference type="PROSITE-ProRule" id="PRU00024"/>
    </source>
</evidence>
<dbReference type="GO" id="GO:0061630">
    <property type="term" value="F:ubiquitin protein ligase activity"/>
    <property type="evidence" value="ECO:0007669"/>
    <property type="project" value="TreeGrafter"/>
</dbReference>
<dbReference type="InterPro" id="IPR047153">
    <property type="entry name" value="TRIM45/56/19-like"/>
</dbReference>
<name>A0A8B6H1L5_MYTGA</name>
<dbReference type="InterPro" id="IPR000315">
    <property type="entry name" value="Znf_B-box"/>
</dbReference>
<dbReference type="Pfam" id="PF22586">
    <property type="entry name" value="ANCHR-like_BBOX"/>
    <property type="match status" value="1"/>
</dbReference>
<keyword evidence="1" id="KW-0862">Zinc</keyword>
<dbReference type="CDD" id="cd19757">
    <property type="entry name" value="Bbox1"/>
    <property type="match status" value="1"/>
</dbReference>